<keyword evidence="2" id="KW-1185">Reference proteome</keyword>
<dbReference type="RefSeq" id="WP_009382110.1">
    <property type="nucleotide sequence ID" value="NZ_AMSQ01000002.1"/>
</dbReference>
<dbReference type="PATRIC" id="fig|1229783.3.peg.368"/>
<dbReference type="EMBL" id="AMSQ01000002">
    <property type="protein sequence ID" value="EKU50337.1"/>
    <property type="molecule type" value="Genomic_DNA"/>
</dbReference>
<sequence>MTWESISFMRFTDKEIKHMEIIGLDAATVLDRSYNKWTRKEILEVPRGVKRSHFYKKRSKYNWNSIRFLDFNDNEIKTMESNGITPTMARKRYYKGWTKEEIINTKKYQHRKQAI</sequence>
<comment type="caution">
    <text evidence="1">The sequence shown here is derived from an EMBL/GenBank/DDBJ whole genome shotgun (WGS) entry which is preliminary data.</text>
</comment>
<dbReference type="Proteomes" id="UP000009885">
    <property type="component" value="Unassembled WGS sequence"/>
</dbReference>
<proteinExistence type="predicted"/>
<accession>K9B6A0</accession>
<reference evidence="1 2" key="1">
    <citation type="journal article" date="2013" name="Genome Announc.">
        <title>Genome Sequence of Staphylococcus massiliensis Strain S46, Isolated from the Surface of Healthy Human Skin.</title>
        <authorList>
            <person name="Srivastav R."/>
            <person name="Singh A."/>
            <person name="Jangir P.K."/>
            <person name="Kumari C."/>
            <person name="Muduli S."/>
            <person name="Sharma R."/>
        </authorList>
    </citation>
    <scope>NUCLEOTIDE SEQUENCE [LARGE SCALE GENOMIC DNA]</scope>
    <source>
        <strain evidence="1 2">S46</strain>
    </source>
</reference>
<evidence type="ECO:0000313" key="1">
    <source>
        <dbReference type="EMBL" id="EKU50337.1"/>
    </source>
</evidence>
<name>K9B6A0_9STAP</name>
<gene>
    <name evidence="1" type="ORF">C273_01805</name>
</gene>
<dbReference type="STRING" id="1229783.C273_01805"/>
<protein>
    <submittedName>
        <fullName evidence="1">Uncharacterized protein</fullName>
    </submittedName>
</protein>
<evidence type="ECO:0000313" key="2">
    <source>
        <dbReference type="Proteomes" id="UP000009885"/>
    </source>
</evidence>
<dbReference type="AlphaFoldDB" id="K9B6A0"/>
<organism evidence="1 2">
    <name type="scientific">Staphylococcus massiliensis S46</name>
    <dbReference type="NCBI Taxonomy" id="1229783"/>
    <lineage>
        <taxon>Bacteria</taxon>
        <taxon>Bacillati</taxon>
        <taxon>Bacillota</taxon>
        <taxon>Bacilli</taxon>
        <taxon>Bacillales</taxon>
        <taxon>Staphylococcaceae</taxon>
        <taxon>Staphylococcus</taxon>
    </lineage>
</organism>